<gene>
    <name evidence="2" type="ORF">RDWZM_010334</name>
</gene>
<dbReference type="PANTHER" id="PTHR14146">
    <property type="entry name" value="EXOCYST COMPLEX COMPONENT 4"/>
    <property type="match status" value="1"/>
</dbReference>
<keyword evidence="3" id="KW-1185">Reference proteome</keyword>
<evidence type="ECO:0000313" key="2">
    <source>
        <dbReference type="EMBL" id="KAJ6215834.1"/>
    </source>
</evidence>
<organism evidence="2 3">
    <name type="scientific">Blomia tropicalis</name>
    <name type="common">Mite</name>
    <dbReference type="NCBI Taxonomy" id="40697"/>
    <lineage>
        <taxon>Eukaryota</taxon>
        <taxon>Metazoa</taxon>
        <taxon>Ecdysozoa</taxon>
        <taxon>Arthropoda</taxon>
        <taxon>Chelicerata</taxon>
        <taxon>Arachnida</taxon>
        <taxon>Acari</taxon>
        <taxon>Acariformes</taxon>
        <taxon>Sarcoptiformes</taxon>
        <taxon>Astigmata</taxon>
        <taxon>Glycyphagoidea</taxon>
        <taxon>Echimyopodidae</taxon>
        <taxon>Blomia</taxon>
    </lineage>
</organism>
<keyword evidence="1" id="KW-0813">Transport</keyword>
<dbReference type="GO" id="GO:0006893">
    <property type="term" value="P:Golgi to plasma membrane transport"/>
    <property type="evidence" value="ECO:0007669"/>
    <property type="project" value="TreeGrafter"/>
</dbReference>
<dbReference type="EMBL" id="JAPWDV010000004">
    <property type="protein sequence ID" value="KAJ6215834.1"/>
    <property type="molecule type" value="Genomic_DNA"/>
</dbReference>
<keyword evidence="1" id="KW-0268">Exocytosis</keyword>
<evidence type="ECO:0000256" key="1">
    <source>
        <dbReference type="RuleBase" id="RU367079"/>
    </source>
</evidence>
<evidence type="ECO:0000313" key="3">
    <source>
        <dbReference type="Proteomes" id="UP001142055"/>
    </source>
</evidence>
<comment type="similarity">
    <text evidence="1">Belongs to the SEC8 family.</text>
</comment>
<dbReference type="GO" id="GO:0006612">
    <property type="term" value="P:protein targeting to membrane"/>
    <property type="evidence" value="ECO:0007669"/>
    <property type="project" value="UniProtKB-UniRule"/>
</dbReference>
<keyword evidence="1" id="KW-0653">Protein transport</keyword>
<dbReference type="GO" id="GO:0000145">
    <property type="term" value="C:exocyst"/>
    <property type="evidence" value="ECO:0007669"/>
    <property type="project" value="UniProtKB-UniRule"/>
</dbReference>
<dbReference type="GO" id="GO:0032584">
    <property type="term" value="C:growth cone membrane"/>
    <property type="evidence" value="ECO:0007669"/>
    <property type="project" value="TreeGrafter"/>
</dbReference>
<reference evidence="2" key="1">
    <citation type="submission" date="2022-12" db="EMBL/GenBank/DDBJ databases">
        <title>Genome assemblies of Blomia tropicalis.</title>
        <authorList>
            <person name="Cui Y."/>
        </authorList>
    </citation>
    <scope>NUCLEOTIDE SEQUENCE</scope>
    <source>
        <tissue evidence="2">Adult mites</tissue>
    </source>
</reference>
<dbReference type="AlphaFoldDB" id="A0A9Q0LYJ9"/>
<sequence>MLGNPKDSTQKQENPKIRILPFKGLRQFNKFANGLANSTSSIIKSEDINRLLKSLLNWLSLREHYRYCGEFVTRGEPLSNVYVGSVGGESFIPSVTIGIDSNRRRLINHQISFDGSPIEIRLRNMRETDILTTNLNKMILLWQDRQLEQLAQLQESFKWMVDCCDHPVSSIVSKREHVWPKRAICCQTDLEVRIHRFYHLQTLDGSFFTTPAPHHDSSSSDQRFHALAEHFSDDPKIIPLLDDLHDQLQRSSLKLYKMVLVFESLDHLLSSIFINSVLAVHRIKSNGIKRSCRAFYHIQRRLAAITRSRKLAY</sequence>
<proteinExistence type="inferred from homology"/>
<name>A0A9Q0LYJ9_BLOTA</name>
<dbReference type="Proteomes" id="UP001142055">
    <property type="component" value="Chromosome 4"/>
</dbReference>
<dbReference type="GO" id="GO:0015031">
    <property type="term" value="P:protein transport"/>
    <property type="evidence" value="ECO:0007669"/>
    <property type="project" value="UniProtKB-KW"/>
</dbReference>
<comment type="caution">
    <text evidence="2">The sequence shown here is derived from an EMBL/GenBank/DDBJ whole genome shotgun (WGS) entry which is preliminary data.</text>
</comment>
<dbReference type="GO" id="GO:0045202">
    <property type="term" value="C:synapse"/>
    <property type="evidence" value="ECO:0007669"/>
    <property type="project" value="TreeGrafter"/>
</dbReference>
<comment type="function">
    <text evidence="1">Component of the exocyst complex involved in the docking of exocytic vesicles with fusion sites on the plasma membrane.</text>
</comment>
<accession>A0A9Q0LYJ9</accession>
<protein>
    <recommendedName>
        <fullName evidence="1">Exocyst complex component Sec8</fullName>
    </recommendedName>
</protein>
<dbReference type="PANTHER" id="PTHR14146:SF0">
    <property type="entry name" value="EXOCYST COMPLEX COMPONENT 4"/>
    <property type="match status" value="1"/>
</dbReference>
<dbReference type="InterPro" id="IPR039682">
    <property type="entry name" value="Sec8/EXOC4"/>
</dbReference>
<dbReference type="GO" id="GO:0090522">
    <property type="term" value="P:vesicle tethering involved in exocytosis"/>
    <property type="evidence" value="ECO:0007669"/>
    <property type="project" value="UniProtKB-UniRule"/>
</dbReference>
<dbReference type="GO" id="GO:0007268">
    <property type="term" value="P:chemical synaptic transmission"/>
    <property type="evidence" value="ECO:0007669"/>
    <property type="project" value="TreeGrafter"/>
</dbReference>